<protein>
    <submittedName>
        <fullName evidence="1">Putative SOS response-associated peptidase YedK</fullName>
    </submittedName>
</protein>
<name>A0A7W8ZI44_9SPHI</name>
<dbReference type="InterPro" id="IPR036590">
    <property type="entry name" value="SRAP-like"/>
</dbReference>
<dbReference type="EMBL" id="JACHCE010000001">
    <property type="protein sequence ID" value="MBB5634325.1"/>
    <property type="molecule type" value="Genomic_DNA"/>
</dbReference>
<organism evidence="1 2">
    <name type="scientific">Pedobacter cryoconitis</name>
    <dbReference type="NCBI Taxonomy" id="188932"/>
    <lineage>
        <taxon>Bacteria</taxon>
        <taxon>Pseudomonadati</taxon>
        <taxon>Bacteroidota</taxon>
        <taxon>Sphingobacteriia</taxon>
        <taxon>Sphingobacteriales</taxon>
        <taxon>Sphingobacteriaceae</taxon>
        <taxon>Pedobacter</taxon>
    </lineage>
</organism>
<dbReference type="SUPFAM" id="SSF143081">
    <property type="entry name" value="BB1717-like"/>
    <property type="match status" value="1"/>
</dbReference>
<evidence type="ECO:0000313" key="2">
    <source>
        <dbReference type="Proteomes" id="UP000537204"/>
    </source>
</evidence>
<dbReference type="Proteomes" id="UP000537204">
    <property type="component" value="Unassembled WGS sequence"/>
</dbReference>
<dbReference type="AlphaFoldDB" id="A0A7W8ZI44"/>
<sequence>MCARYTLTQEQNKIMAAYQVKLPDDYRANYNIAPTQNSLVITSD</sequence>
<dbReference type="Gene3D" id="3.90.1680.10">
    <property type="entry name" value="SOS response associated peptidase-like"/>
    <property type="match status" value="1"/>
</dbReference>
<gene>
    <name evidence="1" type="ORF">HDE68_000210</name>
</gene>
<accession>A0A7W8ZI44</accession>
<reference evidence="1 2" key="1">
    <citation type="submission" date="2020-08" db="EMBL/GenBank/DDBJ databases">
        <title>Genomic Encyclopedia of Type Strains, Phase IV (KMG-V): Genome sequencing to study the core and pangenomes of soil and plant-associated prokaryotes.</title>
        <authorList>
            <person name="Whitman W."/>
        </authorList>
    </citation>
    <scope>NUCLEOTIDE SEQUENCE [LARGE SCALE GENOMIC DNA]</scope>
    <source>
        <strain evidence="1 2">S3M1</strain>
    </source>
</reference>
<proteinExistence type="predicted"/>
<evidence type="ECO:0000313" key="1">
    <source>
        <dbReference type="EMBL" id="MBB5634325.1"/>
    </source>
</evidence>
<dbReference type="GO" id="GO:0003697">
    <property type="term" value="F:single-stranded DNA binding"/>
    <property type="evidence" value="ECO:0007669"/>
    <property type="project" value="InterPro"/>
</dbReference>
<dbReference type="GO" id="GO:0106300">
    <property type="term" value="P:protein-DNA covalent cross-linking repair"/>
    <property type="evidence" value="ECO:0007669"/>
    <property type="project" value="InterPro"/>
</dbReference>
<dbReference type="InterPro" id="IPR003738">
    <property type="entry name" value="SRAP"/>
</dbReference>
<comment type="caution">
    <text evidence="1">The sequence shown here is derived from an EMBL/GenBank/DDBJ whole genome shotgun (WGS) entry which is preliminary data.</text>
</comment>
<dbReference type="Pfam" id="PF02586">
    <property type="entry name" value="SRAP"/>
    <property type="match status" value="1"/>
</dbReference>